<evidence type="ECO:0000256" key="8">
    <source>
        <dbReference type="ARBA" id="ARBA00022676"/>
    </source>
</evidence>
<accession>A0ABY4DU30</accession>
<name>A0ABY4DU30_9NEIS</name>
<dbReference type="InterPro" id="IPR044143">
    <property type="entry name" value="GlgB_N_E_set_prok"/>
</dbReference>
<evidence type="ECO:0000256" key="13">
    <source>
        <dbReference type="RuleBase" id="RU361207"/>
    </source>
</evidence>
<dbReference type="Gene3D" id="3.20.20.80">
    <property type="entry name" value="Glycosidases"/>
    <property type="match status" value="2"/>
</dbReference>
<dbReference type="Pfam" id="PF02806">
    <property type="entry name" value="Alpha-amylase_C"/>
    <property type="match status" value="1"/>
</dbReference>
<dbReference type="Pfam" id="PF00128">
    <property type="entry name" value="Alpha-amylase"/>
    <property type="match status" value="1"/>
</dbReference>
<comment type="pathway">
    <text evidence="4 12">Glycan biosynthesis; glycogen biosynthesis.</text>
</comment>
<dbReference type="Gene3D" id="2.60.40.1180">
    <property type="entry name" value="Golgi alpha-mannosidase II"/>
    <property type="match status" value="1"/>
</dbReference>
<keyword evidence="9 12" id="KW-0808">Transferase</keyword>
<keyword evidence="7 12" id="KW-0321">Glycogen metabolism</keyword>
<proteinExistence type="inferred from homology"/>
<dbReference type="CDD" id="cd02855">
    <property type="entry name" value="E_set_GBE_prok_N"/>
    <property type="match status" value="1"/>
</dbReference>
<dbReference type="InterPro" id="IPR006047">
    <property type="entry name" value="GH13_cat_dom"/>
</dbReference>
<evidence type="ECO:0000256" key="11">
    <source>
        <dbReference type="ARBA" id="ARBA00023277"/>
    </source>
</evidence>
<reference evidence="15 16" key="1">
    <citation type="journal article" date="2022" name="Res Sq">
        <title>Evolution of multicellular longitudinally dividing oral cavity symbionts (Neisseriaceae).</title>
        <authorList>
            <person name="Nyongesa S."/>
            <person name="Weber P."/>
            <person name="Bernet E."/>
            <person name="Pullido F."/>
            <person name="Nieckarz M."/>
            <person name="Delaby M."/>
            <person name="Nieves C."/>
            <person name="Viehboeck T."/>
            <person name="Krause N."/>
            <person name="Rivera-Millot A."/>
            <person name="Nakamura A."/>
            <person name="Vischer N."/>
            <person name="VanNieuwenhze M."/>
            <person name="Brun Y."/>
            <person name="Cava F."/>
            <person name="Bulgheresi S."/>
            <person name="Veyrier F."/>
        </authorList>
    </citation>
    <scope>NUCLEOTIDE SEQUENCE [LARGE SCALE GENOMIC DNA]</scope>
    <source>
        <strain evidence="15 16">CCUG 63373m</strain>
    </source>
</reference>
<evidence type="ECO:0000313" key="16">
    <source>
        <dbReference type="Proteomes" id="UP000829817"/>
    </source>
</evidence>
<dbReference type="InterPro" id="IPR013780">
    <property type="entry name" value="Glyco_hydro_b"/>
</dbReference>
<dbReference type="Gene3D" id="2.60.40.10">
    <property type="entry name" value="Immunoglobulins"/>
    <property type="match status" value="1"/>
</dbReference>
<dbReference type="CDD" id="cd11322">
    <property type="entry name" value="AmyAc_Glg_BE"/>
    <property type="match status" value="1"/>
</dbReference>
<dbReference type="Pfam" id="PF02922">
    <property type="entry name" value="CBM_48"/>
    <property type="match status" value="1"/>
</dbReference>
<dbReference type="GO" id="GO:0003844">
    <property type="term" value="F:1,4-alpha-glucan branching enzyme activity"/>
    <property type="evidence" value="ECO:0007669"/>
    <property type="project" value="UniProtKB-EC"/>
</dbReference>
<dbReference type="Proteomes" id="UP000829817">
    <property type="component" value="Chromosome"/>
</dbReference>
<dbReference type="Pfam" id="PF02446">
    <property type="entry name" value="Glyco_hydro_77"/>
    <property type="match status" value="1"/>
</dbReference>
<protein>
    <recommendedName>
        <fullName evidence="12">1,4-alpha-glucan branching enzyme GlgB</fullName>
        <ecNumber evidence="12">2.4.1.18</ecNumber>
    </recommendedName>
    <alternativeName>
        <fullName evidence="12">1,4-alpha-D-glucan:1,4-alpha-D-glucan 6-glucosyl-transferase</fullName>
    </alternativeName>
    <alternativeName>
        <fullName evidence="12">Alpha-(1-&gt;4)-glucan branching enzyme</fullName>
    </alternativeName>
    <alternativeName>
        <fullName evidence="12">Glycogen branching enzyme</fullName>
        <shortName evidence="12">BE</shortName>
    </alternativeName>
</protein>
<dbReference type="PANTHER" id="PTHR43651:SF3">
    <property type="entry name" value="1,4-ALPHA-GLUCAN-BRANCHING ENZYME"/>
    <property type="match status" value="1"/>
</dbReference>
<evidence type="ECO:0000256" key="2">
    <source>
        <dbReference type="ARBA" id="ARBA00000826"/>
    </source>
</evidence>
<dbReference type="InterPro" id="IPR006407">
    <property type="entry name" value="GlgB"/>
</dbReference>
<keyword evidence="16" id="KW-1185">Reference proteome</keyword>
<dbReference type="InterPro" id="IPR006048">
    <property type="entry name" value="A-amylase/branching_C"/>
</dbReference>
<dbReference type="InterPro" id="IPR004193">
    <property type="entry name" value="Glyco_hydro_13_N"/>
</dbReference>
<evidence type="ECO:0000256" key="7">
    <source>
        <dbReference type="ARBA" id="ARBA00022600"/>
    </source>
</evidence>
<evidence type="ECO:0000313" key="15">
    <source>
        <dbReference type="EMBL" id="UOO82550.1"/>
    </source>
</evidence>
<dbReference type="InterPro" id="IPR017853">
    <property type="entry name" value="GH"/>
</dbReference>
<feature type="active site" description="Nucleophile" evidence="12">
    <location>
        <position position="1106"/>
    </location>
</feature>
<dbReference type="InterPro" id="IPR013783">
    <property type="entry name" value="Ig-like_fold"/>
</dbReference>
<evidence type="ECO:0000256" key="10">
    <source>
        <dbReference type="ARBA" id="ARBA00023056"/>
    </source>
</evidence>
<dbReference type="NCBIfam" id="TIGR00217">
    <property type="entry name" value="malQ"/>
    <property type="match status" value="1"/>
</dbReference>
<dbReference type="SUPFAM" id="SSF51011">
    <property type="entry name" value="Glycosyl hydrolase domain"/>
    <property type="match status" value="1"/>
</dbReference>
<comment type="subunit">
    <text evidence="12">Monomer.</text>
</comment>
<evidence type="ECO:0000256" key="12">
    <source>
        <dbReference type="HAMAP-Rule" id="MF_00685"/>
    </source>
</evidence>
<evidence type="ECO:0000256" key="6">
    <source>
        <dbReference type="ARBA" id="ARBA00009000"/>
    </source>
</evidence>
<evidence type="ECO:0000259" key="14">
    <source>
        <dbReference type="SMART" id="SM00642"/>
    </source>
</evidence>
<dbReference type="InterPro" id="IPR014756">
    <property type="entry name" value="Ig_E-set"/>
</dbReference>
<dbReference type="SUPFAM" id="SSF81296">
    <property type="entry name" value="E set domains"/>
    <property type="match status" value="2"/>
</dbReference>
<feature type="domain" description="Glycosyl hydrolase family 13 catalytic" evidence="14">
    <location>
        <begin position="948"/>
        <end position="1295"/>
    </location>
</feature>
<organism evidence="15 16">
    <name type="scientific">Uruburuella testudinis</name>
    <dbReference type="NCBI Taxonomy" id="1282863"/>
    <lineage>
        <taxon>Bacteria</taxon>
        <taxon>Pseudomonadati</taxon>
        <taxon>Pseudomonadota</taxon>
        <taxon>Betaproteobacteria</taxon>
        <taxon>Neisseriales</taxon>
        <taxon>Neisseriaceae</taxon>
        <taxon>Uruburuella</taxon>
    </lineage>
</organism>
<evidence type="ECO:0000256" key="5">
    <source>
        <dbReference type="ARBA" id="ARBA00005684"/>
    </source>
</evidence>
<keyword evidence="11 12" id="KW-0119">Carbohydrate metabolism</keyword>
<dbReference type="InterPro" id="IPR054169">
    <property type="entry name" value="GlgB_N"/>
</dbReference>
<comment type="similarity">
    <text evidence="5 13">Belongs to the disproportionating enzyme family.</text>
</comment>
<dbReference type="NCBIfam" id="TIGR01515">
    <property type="entry name" value="branching_enzym"/>
    <property type="match status" value="1"/>
</dbReference>
<evidence type="ECO:0000256" key="1">
    <source>
        <dbReference type="ARBA" id="ARBA00000439"/>
    </source>
</evidence>
<sequence length="1429" mass="160639">MGEVWAEQTERQALALGVLPGYRGTDGVYRPVSRPALEKLAECLAATAGGDDGFDDVRVVPAGAAVSLNLAAGFSAPDSVWLSDEAGARREVAWQWLSDGLSVALPALGDGYYQLTVSQNQALYRCFVIAAPATAYEPPALVGNRRLNGLSIQLYSLRSATNWGIGDFSDLAALVDYAAARRLDFIGINPLHALFGARPAYASPYSPSSRVWLNPLYLDVDRVAAFQASAPAQQWRTSPEICRRIEALRRSGTVDYEGVWALKKAALQTAFLFFEQDGSAAMQQQRGEFAAFADKKGDALHGFALFETLNQYFADPGILGWPGWPEAYRNPQNEAVQQFAQLHAQEVRFYMWLQWLCAVQLEAVQQRVRDCGMKIGLYGDLSVGAAGGGADVWLEQALYCLDMSVGAPPDQFNPAGQNWSLPPLHPGKLLQSGCREFIKIVRENVRLYGALRIDHVMSLSRLWWVAAGMRADDGAYVRYPQEVLMAVVALESRRHQCVIIGEDLGIVPEGMRDLLNRYQIFSYSVVYFNHGEQGFNRPDDYPEQAVTVTSTHDLPPVAGFWAGRDLETMRLLGVYADDTAFHAAFMQRQCDKAALLQALKQAGLLPPDAPLPDMLTGQMLFALHRFGAECRSKLYAAQIENLLGMSENFNVPGVAEGYPNWAVKLPLGLEDFPAQAQMETHLQMIHEVAMRKNSRPTPYPQPDQTERDTIDSLFYARHGNPFAYLGRHRIEGVGEVVRCLLPDAHTVDLMAREGGGLIVPMQKIDERGFFVAVLPENTPDYVFNAQYPGVQTAFVTEDAYRFGSCLQSLDSWLLGEGKHLRPYETLGAHIVTHQGVEGVHFSVWAPNAQRVSVIGEFNNWDGRRHAMRFHADIGVWEIFIPAVPFNALYKFEIRDAAGNVRQKADPYAFASELRPTTASVVRGLPDKVPAPAHRATANAIDSPVCIYEVHLGSWRRNLDNGFWLTYEELAHELVDYVKEMGFTHIELLPISEYPFDGSWGYQATGLYAPTSRFGSPQQLQYLIQTAHQAGICVILDWVVGHFPTDEHGLAQFDGTPLYEHADPREGYHQDWNTLIYNFGRAEVKNFLQGNALYWIERLGFDGLRVDAVASMIYRDYSRKDGEWIPNQYGGRENLEAIEFLRDTNTMLQQQVPGAAEIAEESTSFANVTRAEGLNFQYKWNMGWMNDTLRYMQEDPINRKYHHHLMTFGMMYQYSENFVLPLSHDEVVHGKKSLLDRMPGDCWQKFANLRAYYGFMYAFPGKKLLFMGNEFAQGREWNYDQALDWFLLDEEHGGWHNGVQSFVRDLNHAYRNHAPLYQLDQWPEGFEWLVVDDVESSIFVFERRDRAGNSLIVISNFTPVVREHYRFGVNQAGIYREILNSDGLNYKGSGVVAGSEIHTDATASHGKPQSLSVTVPPLATVYLYRENHHD</sequence>
<feature type="active site" description="Proton donor" evidence="12">
    <location>
        <position position="1159"/>
    </location>
</feature>
<dbReference type="EMBL" id="CP091508">
    <property type="protein sequence ID" value="UOO82550.1"/>
    <property type="molecule type" value="Genomic_DNA"/>
</dbReference>
<dbReference type="HAMAP" id="MF_00685">
    <property type="entry name" value="GlgB"/>
    <property type="match status" value="1"/>
</dbReference>
<comment type="similarity">
    <text evidence="6 12">Belongs to the glycosyl hydrolase 13 family. GlgB subfamily.</text>
</comment>
<keyword evidence="8 12" id="KW-0328">Glycosyltransferase</keyword>
<dbReference type="Pfam" id="PF22019">
    <property type="entry name" value="GlgB_N"/>
    <property type="match status" value="1"/>
</dbReference>
<evidence type="ECO:0000256" key="9">
    <source>
        <dbReference type="ARBA" id="ARBA00022679"/>
    </source>
</evidence>
<comment type="catalytic activity">
    <reaction evidence="2 12">
        <text>Transfers a segment of a (1-&gt;4)-alpha-D-glucan chain to a primary hydroxy group in a similar glucan chain.</text>
        <dbReference type="EC" id="2.4.1.18"/>
    </reaction>
</comment>
<dbReference type="PANTHER" id="PTHR43651">
    <property type="entry name" value="1,4-ALPHA-GLUCAN-BRANCHING ENZYME"/>
    <property type="match status" value="1"/>
</dbReference>
<keyword evidence="10 12" id="KW-0320">Glycogen biosynthesis</keyword>
<dbReference type="InterPro" id="IPR003385">
    <property type="entry name" value="Glyco_hydro_77"/>
</dbReference>
<dbReference type="NCBIfam" id="NF003811">
    <property type="entry name" value="PRK05402.1"/>
    <property type="match status" value="1"/>
</dbReference>
<gene>
    <name evidence="12 15" type="primary">glgB</name>
    <name evidence="15" type="ORF">LVJ83_03555</name>
</gene>
<comment type="function">
    <text evidence="3 12">Catalyzes the formation of the alpha-1,6-glucosidic linkages in glycogen by scission of a 1,4-alpha-linked oligosaccharide from growing alpha-1,4-glucan chains and the subsequent attachment of the oligosaccharide to the alpha-1,6 position.</text>
</comment>
<dbReference type="SUPFAM" id="SSF51445">
    <property type="entry name" value="(Trans)glycosidases"/>
    <property type="match status" value="2"/>
</dbReference>
<dbReference type="RefSeq" id="WP_244786366.1">
    <property type="nucleotide sequence ID" value="NZ_CP091508.1"/>
</dbReference>
<dbReference type="EC" id="2.4.1.18" evidence="12"/>
<evidence type="ECO:0000256" key="4">
    <source>
        <dbReference type="ARBA" id="ARBA00004964"/>
    </source>
</evidence>
<dbReference type="SMART" id="SM00642">
    <property type="entry name" value="Aamy"/>
    <property type="match status" value="1"/>
</dbReference>
<dbReference type="NCBIfam" id="NF008967">
    <property type="entry name" value="PRK12313.1"/>
    <property type="match status" value="1"/>
</dbReference>
<evidence type="ECO:0000256" key="3">
    <source>
        <dbReference type="ARBA" id="ARBA00002953"/>
    </source>
</evidence>
<comment type="catalytic activity">
    <reaction evidence="1 13">
        <text>Transfers a segment of a (1-&gt;4)-alpha-D-glucan to a new position in an acceptor, which may be glucose or a (1-&gt;4)-alpha-D-glucan.</text>
        <dbReference type="EC" id="2.4.1.25"/>
    </reaction>
</comment>